<evidence type="ECO:0000313" key="3">
    <source>
        <dbReference type="Proteomes" id="UP001183246"/>
    </source>
</evidence>
<evidence type="ECO:0000313" key="2">
    <source>
        <dbReference type="EMBL" id="MDT0347739.1"/>
    </source>
</evidence>
<dbReference type="EMBL" id="JAVREL010000042">
    <property type="protein sequence ID" value="MDT0347739.1"/>
    <property type="molecule type" value="Genomic_DNA"/>
</dbReference>
<dbReference type="Proteomes" id="UP001183246">
    <property type="component" value="Unassembled WGS sequence"/>
</dbReference>
<reference evidence="3" key="1">
    <citation type="submission" date="2023-07" db="EMBL/GenBank/DDBJ databases">
        <title>30 novel species of actinomycetes from the DSMZ collection.</title>
        <authorList>
            <person name="Nouioui I."/>
        </authorList>
    </citation>
    <scope>NUCLEOTIDE SEQUENCE [LARGE SCALE GENOMIC DNA]</scope>
    <source>
        <strain evidence="3">DSM 44938</strain>
    </source>
</reference>
<protein>
    <submittedName>
        <fullName evidence="2">Uncharacterized protein</fullName>
    </submittedName>
</protein>
<proteinExistence type="predicted"/>
<name>A0ABU2N4S6_9ACTN</name>
<evidence type="ECO:0000256" key="1">
    <source>
        <dbReference type="SAM" id="MobiDB-lite"/>
    </source>
</evidence>
<keyword evidence="3" id="KW-1185">Reference proteome</keyword>
<dbReference type="RefSeq" id="WP_311708864.1">
    <property type="nucleotide sequence ID" value="NZ_JAVREL010000042.1"/>
</dbReference>
<feature type="region of interest" description="Disordered" evidence="1">
    <location>
        <begin position="1"/>
        <end position="20"/>
    </location>
</feature>
<accession>A0ABU2N4S6</accession>
<organism evidence="2 3">
    <name type="scientific">Streptomyces litchfieldiae</name>
    <dbReference type="NCBI Taxonomy" id="3075543"/>
    <lineage>
        <taxon>Bacteria</taxon>
        <taxon>Bacillati</taxon>
        <taxon>Actinomycetota</taxon>
        <taxon>Actinomycetes</taxon>
        <taxon>Kitasatosporales</taxon>
        <taxon>Streptomycetaceae</taxon>
        <taxon>Streptomyces</taxon>
    </lineage>
</organism>
<sequence>MPEIPQCGTCGKELPRKDRGRPRRYCSAACRTQAYRSRQQHDVEKLRRKASALLAELTQETAGVPPLAQFDEEQLREALRCARATRDALAALNLALGPEAGIRASLVRPPEKEHE</sequence>
<gene>
    <name evidence="2" type="ORF">RM590_35025</name>
</gene>
<comment type="caution">
    <text evidence="2">The sequence shown here is derived from an EMBL/GenBank/DDBJ whole genome shotgun (WGS) entry which is preliminary data.</text>
</comment>